<reference evidence="3" key="1">
    <citation type="submission" date="2023-07" db="EMBL/GenBank/DDBJ databases">
        <title>30 novel species of actinomycetes from the DSMZ collection.</title>
        <authorList>
            <person name="Nouioui I."/>
        </authorList>
    </citation>
    <scope>NUCLEOTIDE SEQUENCE [LARGE SCALE GENOMIC DNA]</scope>
    <source>
        <strain evidence="3">DSM 41886</strain>
    </source>
</reference>
<protein>
    <submittedName>
        <fullName evidence="2">Helix-turn-helix transcriptional regulator</fullName>
    </submittedName>
</protein>
<dbReference type="Pfam" id="PF19054">
    <property type="entry name" value="DUF5753"/>
    <property type="match status" value="1"/>
</dbReference>
<dbReference type="RefSeq" id="WP_311616165.1">
    <property type="nucleotide sequence ID" value="NZ_JAVREV010000002.1"/>
</dbReference>
<accession>A0ABU2S0I3</accession>
<feature type="domain" description="HTH cro/C1-type" evidence="1">
    <location>
        <begin position="21"/>
        <end position="73"/>
    </location>
</feature>
<organism evidence="2 3">
    <name type="scientific">Streptomyces johnsoniae</name>
    <dbReference type="NCBI Taxonomy" id="3075532"/>
    <lineage>
        <taxon>Bacteria</taxon>
        <taxon>Bacillati</taxon>
        <taxon>Actinomycetota</taxon>
        <taxon>Actinomycetes</taxon>
        <taxon>Kitasatosporales</taxon>
        <taxon>Streptomycetaceae</taxon>
        <taxon>Streptomyces</taxon>
    </lineage>
</organism>
<comment type="caution">
    <text evidence="2">The sequence shown here is derived from an EMBL/GenBank/DDBJ whole genome shotgun (WGS) entry which is preliminary data.</text>
</comment>
<dbReference type="Proteomes" id="UP001183615">
    <property type="component" value="Unassembled WGS sequence"/>
</dbReference>
<dbReference type="PROSITE" id="PS50943">
    <property type="entry name" value="HTH_CROC1"/>
    <property type="match status" value="1"/>
</dbReference>
<dbReference type="Gene3D" id="1.10.260.40">
    <property type="entry name" value="lambda repressor-like DNA-binding domains"/>
    <property type="match status" value="1"/>
</dbReference>
<name>A0ABU2S0I3_9ACTN</name>
<evidence type="ECO:0000313" key="2">
    <source>
        <dbReference type="EMBL" id="MDT0441949.1"/>
    </source>
</evidence>
<keyword evidence="3" id="KW-1185">Reference proteome</keyword>
<dbReference type="SMART" id="SM00530">
    <property type="entry name" value="HTH_XRE"/>
    <property type="match status" value="1"/>
</dbReference>
<evidence type="ECO:0000313" key="3">
    <source>
        <dbReference type="Proteomes" id="UP001183615"/>
    </source>
</evidence>
<gene>
    <name evidence="2" type="ORF">RM779_04950</name>
</gene>
<dbReference type="EMBL" id="JAVREV010000002">
    <property type="protein sequence ID" value="MDT0441949.1"/>
    <property type="molecule type" value="Genomic_DNA"/>
</dbReference>
<dbReference type="InterPro" id="IPR043917">
    <property type="entry name" value="DUF5753"/>
</dbReference>
<proteinExistence type="predicted"/>
<dbReference type="CDD" id="cd00093">
    <property type="entry name" value="HTH_XRE"/>
    <property type="match status" value="1"/>
</dbReference>
<dbReference type="InterPro" id="IPR001387">
    <property type="entry name" value="Cro/C1-type_HTH"/>
</dbReference>
<dbReference type="SUPFAM" id="SSF47413">
    <property type="entry name" value="lambda repressor-like DNA-binding domains"/>
    <property type="match status" value="1"/>
</dbReference>
<dbReference type="Pfam" id="PF01381">
    <property type="entry name" value="HTH_3"/>
    <property type="match status" value="1"/>
</dbReference>
<evidence type="ECO:0000259" key="1">
    <source>
        <dbReference type="PROSITE" id="PS50943"/>
    </source>
</evidence>
<sequence>MVNKKPLNPGESPAAFCGAHMRAKREEAGLSLEQLGTRVFTGAGYLAQIERAERKLQPDLAQLLDREFGTDSFFKDLATAIKKASRLAEYFADTAELEQIATAILEYAPTLIPGLLQTEAYARALMEAADPLRPPEKVEEMVAARLERSRRFFEKDQPRFWVVLHETLIRAGTGGPAAAHAQLLHLATAVREKKVVIQIFPLASAMPPPLNHMITFLTFEDAPPMVYIENEFSGRLIDDPEVHARYRRSYDWLRAAALSPEASLTLIESLIKEYEDR</sequence>
<dbReference type="InterPro" id="IPR010982">
    <property type="entry name" value="Lambda_DNA-bd_dom_sf"/>
</dbReference>